<feature type="transmembrane region" description="Helical" evidence="15">
    <location>
        <begin position="320"/>
        <end position="340"/>
    </location>
</feature>
<evidence type="ECO:0000256" key="6">
    <source>
        <dbReference type="ARBA" id="ARBA00022824"/>
    </source>
</evidence>
<evidence type="ECO:0000256" key="4">
    <source>
        <dbReference type="ARBA" id="ARBA00006484"/>
    </source>
</evidence>
<evidence type="ECO:0000256" key="8">
    <source>
        <dbReference type="ARBA" id="ARBA00022919"/>
    </source>
</evidence>
<comment type="function">
    <text evidence="12">Catalyzes the reduction of 3'-oxosphinganine (3-ketodihydrosphingosine/KDS) to sphinganine (dihydrosphingosine/DHS), the second step of de novo sphingolipid biosynthesis.</text>
</comment>
<reference evidence="17" key="1">
    <citation type="submission" date="2020-02" db="EMBL/GenBank/DDBJ databases">
        <title>Relaxed selection underlies rapid genomic changes in the transitions from sociality to social parasitism in ants.</title>
        <authorList>
            <person name="Bi X."/>
        </authorList>
    </citation>
    <scope>NUCLEOTIDE SEQUENCE</scope>
    <source>
        <strain evidence="17">BGI-DK2013a</strain>
        <tissue evidence="17">Whole body</tissue>
    </source>
</reference>
<comment type="pathway">
    <text evidence="2">Lipid metabolism; sphingolipid metabolism.</text>
</comment>
<evidence type="ECO:0000259" key="16">
    <source>
        <dbReference type="SMART" id="SM00822"/>
    </source>
</evidence>
<gene>
    <name evidence="17" type="primary">Kdsr</name>
    <name evidence="17" type="ORF">G6Z75_0009637</name>
</gene>
<evidence type="ECO:0000256" key="3">
    <source>
        <dbReference type="ARBA" id="ARBA00004991"/>
    </source>
</evidence>
<accession>A0A836EZ01</accession>
<feature type="domain" description="Ketoreductase" evidence="16">
    <location>
        <begin position="62"/>
        <end position="250"/>
    </location>
</feature>
<comment type="catalytic activity">
    <reaction evidence="13">
        <text>sphinganine + NADP(+) = 3-oxosphinganine + NADPH + H(+)</text>
        <dbReference type="Rhea" id="RHEA:22640"/>
        <dbReference type="ChEBI" id="CHEBI:15378"/>
        <dbReference type="ChEBI" id="CHEBI:57783"/>
        <dbReference type="ChEBI" id="CHEBI:57817"/>
        <dbReference type="ChEBI" id="CHEBI:58299"/>
        <dbReference type="ChEBI" id="CHEBI:58349"/>
        <dbReference type="EC" id="1.1.1.102"/>
    </reaction>
    <physiologicalReaction direction="right-to-left" evidence="13">
        <dbReference type="Rhea" id="RHEA:22642"/>
    </physiologicalReaction>
</comment>
<dbReference type="Pfam" id="PF00106">
    <property type="entry name" value="adh_short"/>
    <property type="match status" value="1"/>
</dbReference>
<dbReference type="AlphaFoldDB" id="A0A836EZ01"/>
<organism evidence="17 18">
    <name type="scientific">Acromyrmex insinuator</name>
    <dbReference type="NCBI Taxonomy" id="230686"/>
    <lineage>
        <taxon>Eukaryota</taxon>
        <taxon>Metazoa</taxon>
        <taxon>Ecdysozoa</taxon>
        <taxon>Arthropoda</taxon>
        <taxon>Hexapoda</taxon>
        <taxon>Insecta</taxon>
        <taxon>Pterygota</taxon>
        <taxon>Neoptera</taxon>
        <taxon>Endopterygota</taxon>
        <taxon>Hymenoptera</taxon>
        <taxon>Apocrita</taxon>
        <taxon>Aculeata</taxon>
        <taxon>Formicoidea</taxon>
        <taxon>Formicidae</taxon>
        <taxon>Myrmicinae</taxon>
        <taxon>Acromyrmex</taxon>
    </lineage>
</organism>
<dbReference type="InterPro" id="IPR045022">
    <property type="entry name" value="KDSR-like"/>
</dbReference>
<feature type="non-terminal residue" evidence="17">
    <location>
        <position position="361"/>
    </location>
</feature>
<evidence type="ECO:0000256" key="2">
    <source>
        <dbReference type="ARBA" id="ARBA00004760"/>
    </source>
</evidence>
<proteinExistence type="inferred from homology"/>
<dbReference type="InterPro" id="IPR020904">
    <property type="entry name" value="Sc_DH/Rdtase_CS"/>
</dbReference>
<evidence type="ECO:0000313" key="17">
    <source>
        <dbReference type="EMBL" id="KAG5310031.1"/>
    </source>
</evidence>
<dbReference type="CDD" id="cd08939">
    <property type="entry name" value="KDSR-like_SDR_c"/>
    <property type="match status" value="1"/>
</dbReference>
<keyword evidence="6" id="KW-0256">Endoplasmic reticulum</keyword>
<evidence type="ECO:0000256" key="11">
    <source>
        <dbReference type="ARBA" id="ARBA00026112"/>
    </source>
</evidence>
<keyword evidence="9" id="KW-0560">Oxidoreductase</keyword>
<keyword evidence="5" id="KW-0547">Nucleotide-binding</keyword>
<dbReference type="SUPFAM" id="SSF51735">
    <property type="entry name" value="NAD(P)-binding Rossmann-fold domains"/>
    <property type="match status" value="1"/>
</dbReference>
<keyword evidence="15" id="KW-0472">Membrane</keyword>
<evidence type="ECO:0000256" key="7">
    <source>
        <dbReference type="ARBA" id="ARBA00022857"/>
    </source>
</evidence>
<evidence type="ECO:0000256" key="13">
    <source>
        <dbReference type="ARBA" id="ARBA00048930"/>
    </source>
</evidence>
<dbReference type="PRINTS" id="PR00081">
    <property type="entry name" value="GDHRDH"/>
</dbReference>
<keyword evidence="10" id="KW-0443">Lipid metabolism</keyword>
<evidence type="ECO:0000256" key="14">
    <source>
        <dbReference type="RuleBase" id="RU000363"/>
    </source>
</evidence>
<keyword evidence="15" id="KW-1133">Transmembrane helix</keyword>
<keyword evidence="8" id="KW-0746">Sphingolipid metabolism</keyword>
<keyword evidence="15" id="KW-0812">Transmembrane</keyword>
<evidence type="ECO:0000313" key="18">
    <source>
        <dbReference type="Proteomes" id="UP000667349"/>
    </source>
</evidence>
<evidence type="ECO:0000256" key="15">
    <source>
        <dbReference type="SAM" id="Phobius"/>
    </source>
</evidence>
<comment type="pathway">
    <text evidence="3">Sphingolipid metabolism.</text>
</comment>
<dbReference type="InterPro" id="IPR057326">
    <property type="entry name" value="KR_dom"/>
</dbReference>
<evidence type="ECO:0000256" key="10">
    <source>
        <dbReference type="ARBA" id="ARBA00023098"/>
    </source>
</evidence>
<evidence type="ECO:0000256" key="1">
    <source>
        <dbReference type="ARBA" id="ARBA00004240"/>
    </source>
</evidence>
<feature type="non-terminal residue" evidence="17">
    <location>
        <position position="1"/>
    </location>
</feature>
<keyword evidence="18" id="KW-1185">Reference proteome</keyword>
<dbReference type="Gene3D" id="3.40.50.720">
    <property type="entry name" value="NAD(P)-binding Rossmann-like Domain"/>
    <property type="match status" value="1"/>
</dbReference>
<keyword evidence="7" id="KW-0521">NADP</keyword>
<comment type="subcellular location">
    <subcellularLocation>
        <location evidence="1">Endoplasmic reticulum</location>
    </subcellularLocation>
</comment>
<dbReference type="FunFam" id="3.40.50.720:FF:000165">
    <property type="entry name" value="3-ketodihydrosphingosine reductase"/>
    <property type="match status" value="1"/>
</dbReference>
<dbReference type="GO" id="GO:0006666">
    <property type="term" value="P:3-keto-sphinganine metabolic process"/>
    <property type="evidence" value="ECO:0007669"/>
    <property type="project" value="InterPro"/>
</dbReference>
<evidence type="ECO:0000256" key="5">
    <source>
        <dbReference type="ARBA" id="ARBA00022741"/>
    </source>
</evidence>
<evidence type="ECO:0000256" key="12">
    <source>
        <dbReference type="ARBA" id="ARBA00044737"/>
    </source>
</evidence>
<comment type="similarity">
    <text evidence="4 14">Belongs to the short-chain dehydrogenases/reductases (SDR) family.</text>
</comment>
<dbReference type="InterPro" id="IPR036291">
    <property type="entry name" value="NAD(P)-bd_dom_sf"/>
</dbReference>
<dbReference type="PRINTS" id="PR00080">
    <property type="entry name" value="SDRFAMILY"/>
</dbReference>
<dbReference type="GO" id="GO:0005789">
    <property type="term" value="C:endoplasmic reticulum membrane"/>
    <property type="evidence" value="ECO:0007669"/>
    <property type="project" value="TreeGrafter"/>
</dbReference>
<dbReference type="PANTHER" id="PTHR43550:SF3">
    <property type="entry name" value="3-KETODIHYDROSPHINGOSINE REDUCTASE"/>
    <property type="match status" value="1"/>
</dbReference>
<dbReference type="GO" id="GO:0047560">
    <property type="term" value="F:3-dehydrosphinganine reductase activity"/>
    <property type="evidence" value="ECO:0007669"/>
    <property type="project" value="UniProtKB-EC"/>
</dbReference>
<dbReference type="SMART" id="SM00822">
    <property type="entry name" value="PKS_KR"/>
    <property type="match status" value="1"/>
</dbReference>
<dbReference type="Proteomes" id="UP000667349">
    <property type="component" value="Unassembled WGS sequence"/>
</dbReference>
<dbReference type="EC" id="1.1.1.102" evidence="11"/>
<protein>
    <recommendedName>
        <fullName evidence="11">3-dehydrosphinganine reductase</fullName>
        <ecNumber evidence="11">1.1.1.102</ecNumber>
    </recommendedName>
</protein>
<name>A0A836EZ01_9HYME</name>
<dbReference type="PROSITE" id="PS00061">
    <property type="entry name" value="ADH_SHORT"/>
    <property type="match status" value="1"/>
</dbReference>
<feature type="transmembrane region" description="Helical" evidence="15">
    <location>
        <begin position="293"/>
        <end position="314"/>
    </location>
</feature>
<dbReference type="PANTHER" id="PTHR43550">
    <property type="entry name" value="3-KETODIHYDROSPHINGOSINE REDUCTASE"/>
    <property type="match status" value="1"/>
</dbReference>
<dbReference type="InterPro" id="IPR002347">
    <property type="entry name" value="SDR_fam"/>
</dbReference>
<sequence length="361" mass="40253">MEFSRDYLSFDFFHNLLHKHNLMIFGLYGIIGFILLSIVIFCTLFVYEHFFWTNKIKDVRKKHVVVTGGSSGIGKCMAILAAKKGANVTVIARNVENLEKVKREILQACENKDTQRVEYLSLDIGADYETVEKALADLENDMGPIYMLVNCAGLAIAGKIEDTTPKSLDIMMRTNFLGTYYCIKAVTPRMKASKEGVIVLVSSQGGLLGIFGYTAYCSTKFALRGLAESLAMELQPYNISVTLCLPPDTDTPGYAIEELSKPIETKAISQMVNLVQPEVVAEKAFEDALARNFFSAIGLEGFIMTTLCAGMSPVKLYRQLFVQVLLMGPLRFIGVVYLFIFQRIIAQCKQCTNSENIKKVK</sequence>
<dbReference type="GO" id="GO:0030148">
    <property type="term" value="P:sphingolipid biosynthetic process"/>
    <property type="evidence" value="ECO:0007669"/>
    <property type="project" value="InterPro"/>
</dbReference>
<evidence type="ECO:0000256" key="9">
    <source>
        <dbReference type="ARBA" id="ARBA00023002"/>
    </source>
</evidence>
<feature type="transmembrane region" description="Helical" evidence="15">
    <location>
        <begin position="22"/>
        <end position="47"/>
    </location>
</feature>
<dbReference type="EMBL" id="JAANHZ010000521">
    <property type="protein sequence ID" value="KAG5310031.1"/>
    <property type="molecule type" value="Genomic_DNA"/>
</dbReference>
<comment type="caution">
    <text evidence="17">The sequence shown here is derived from an EMBL/GenBank/DDBJ whole genome shotgun (WGS) entry which is preliminary data.</text>
</comment>
<dbReference type="GO" id="GO:0000166">
    <property type="term" value="F:nucleotide binding"/>
    <property type="evidence" value="ECO:0007669"/>
    <property type="project" value="UniProtKB-KW"/>
</dbReference>